<keyword evidence="3" id="KW-1185">Reference proteome</keyword>
<dbReference type="OrthoDB" id="1348500at2"/>
<dbReference type="AlphaFoldDB" id="R7ZS71"/>
<dbReference type="Gene3D" id="2.40.50.870">
    <property type="entry name" value="Protein of unknown function (DUF3299)"/>
    <property type="match status" value="1"/>
</dbReference>
<dbReference type="PROSITE" id="PS51257">
    <property type="entry name" value="PROKAR_LIPOPROTEIN"/>
    <property type="match status" value="1"/>
</dbReference>
<accession>R7ZS71</accession>
<dbReference type="Proteomes" id="UP000013909">
    <property type="component" value="Unassembled WGS sequence"/>
</dbReference>
<name>R7ZS71_9BACT</name>
<evidence type="ECO:0000256" key="1">
    <source>
        <dbReference type="SAM" id="SignalP"/>
    </source>
</evidence>
<organism evidence="2 3">
    <name type="scientific">Lunatimonas lonarensis</name>
    <dbReference type="NCBI Taxonomy" id="1232681"/>
    <lineage>
        <taxon>Bacteria</taxon>
        <taxon>Pseudomonadati</taxon>
        <taxon>Bacteroidota</taxon>
        <taxon>Cytophagia</taxon>
        <taxon>Cytophagales</taxon>
        <taxon>Cyclobacteriaceae</taxon>
    </lineage>
</organism>
<dbReference type="RefSeq" id="WP_010854855.1">
    <property type="nucleotide sequence ID" value="NZ_AQHR01000073.1"/>
</dbReference>
<evidence type="ECO:0000313" key="2">
    <source>
        <dbReference type="EMBL" id="EON76849.1"/>
    </source>
</evidence>
<keyword evidence="1" id="KW-0732">Signal</keyword>
<sequence length="152" mass="17539">MRLKFILFCIISVSCSSLSAQSSNESNLWAVFGKTRFVEKLNREYALYYLYPVFNDEIRQWEGREVELTGFYIPLDLSPSSVLILSKFPMAECFFCGQSGPESIAVVYLKERYTRKLKTDQVVTVRGVLQLNDSDVNELNFILKQARIVKLD</sequence>
<feature type="chain" id="PRO_5004461873" description="DUF3299 domain-containing protein" evidence="1">
    <location>
        <begin position="20"/>
        <end position="152"/>
    </location>
</feature>
<evidence type="ECO:0008006" key="4">
    <source>
        <dbReference type="Google" id="ProtNLM"/>
    </source>
</evidence>
<evidence type="ECO:0000313" key="3">
    <source>
        <dbReference type="Proteomes" id="UP000013909"/>
    </source>
</evidence>
<dbReference type="STRING" id="1232681.ADIS_2720"/>
<proteinExistence type="predicted"/>
<feature type="signal peptide" evidence="1">
    <location>
        <begin position="1"/>
        <end position="19"/>
    </location>
</feature>
<comment type="caution">
    <text evidence="2">The sequence shown here is derived from an EMBL/GenBank/DDBJ whole genome shotgun (WGS) entry which is preliminary data.</text>
</comment>
<reference evidence="2 3" key="1">
    <citation type="submission" date="2013-02" db="EMBL/GenBank/DDBJ databases">
        <title>A novel strain isolated from Lonar lake, Maharashtra, India.</title>
        <authorList>
            <person name="Singh A."/>
        </authorList>
    </citation>
    <scope>NUCLEOTIDE SEQUENCE [LARGE SCALE GENOMIC DNA]</scope>
    <source>
        <strain evidence="2 3">AK24</strain>
    </source>
</reference>
<dbReference type="EMBL" id="AQHR01000073">
    <property type="protein sequence ID" value="EON76849.1"/>
    <property type="molecule type" value="Genomic_DNA"/>
</dbReference>
<protein>
    <recommendedName>
        <fullName evidence="4">DUF3299 domain-containing protein</fullName>
    </recommendedName>
</protein>
<gene>
    <name evidence="2" type="ORF">ADIS_2720</name>
</gene>